<feature type="transmembrane region" description="Helical" evidence="7">
    <location>
        <begin position="215"/>
        <end position="235"/>
    </location>
</feature>
<feature type="transmembrane region" description="Helical" evidence="7">
    <location>
        <begin position="95"/>
        <end position="117"/>
    </location>
</feature>
<feature type="domain" description="ABC transmembrane type-1" evidence="8">
    <location>
        <begin position="82"/>
        <end position="265"/>
    </location>
</feature>
<evidence type="ECO:0000256" key="1">
    <source>
        <dbReference type="ARBA" id="ARBA00004651"/>
    </source>
</evidence>
<organism evidence="9 10">
    <name type="scientific">Alkalibacillus haloalkaliphilus</name>
    <dbReference type="NCBI Taxonomy" id="94136"/>
    <lineage>
        <taxon>Bacteria</taxon>
        <taxon>Bacillati</taxon>
        <taxon>Bacillota</taxon>
        <taxon>Bacilli</taxon>
        <taxon>Bacillales</taxon>
        <taxon>Bacillaceae</taxon>
        <taxon>Alkalibacillus</taxon>
    </lineage>
</organism>
<sequence>MSNKMSKPTIKEDNYAPLLSPWRVKAKISVIFFVIIIFLFFSSWRTGVDLNALIWGFSNMTQITDKLFPLNMGVLGPAMNTLFETIHMAIIASTFSTLIVIPVSLLAANNITTNWFIYNTTRLIMNVLRTIPDVVLAVIFVGLFGIGVFGGIVALFIFSLGILAKLISETIESVDMQPVEAMRASGANTIQAIAYGVVPQVLPQFTSFSLYVFEINIRASVVIGLVGAGGIGQLLMNQFSFNNYGAVMTIIIVIFAVVILIEYISGKIREAII</sequence>
<evidence type="ECO:0000256" key="6">
    <source>
        <dbReference type="ARBA" id="ARBA00023136"/>
    </source>
</evidence>
<dbReference type="GO" id="GO:0005886">
    <property type="term" value="C:plasma membrane"/>
    <property type="evidence" value="ECO:0007669"/>
    <property type="project" value="UniProtKB-SubCell"/>
</dbReference>
<comment type="subcellular location">
    <subcellularLocation>
        <location evidence="1 7">Cell membrane</location>
        <topology evidence="1 7">Multi-pass membrane protein</topology>
    </subcellularLocation>
</comment>
<dbReference type="AlphaFoldDB" id="A0A511W3J3"/>
<dbReference type="InterPro" id="IPR005769">
    <property type="entry name" value="PhnE/PtxC"/>
</dbReference>
<dbReference type="RefSeq" id="WP_146815800.1">
    <property type="nucleotide sequence ID" value="NZ_BJYA01000009.1"/>
</dbReference>
<dbReference type="Proteomes" id="UP000321440">
    <property type="component" value="Unassembled WGS sequence"/>
</dbReference>
<evidence type="ECO:0000256" key="7">
    <source>
        <dbReference type="RuleBase" id="RU363032"/>
    </source>
</evidence>
<feature type="transmembrane region" description="Helical" evidence="7">
    <location>
        <begin position="241"/>
        <end position="264"/>
    </location>
</feature>
<evidence type="ECO:0000259" key="8">
    <source>
        <dbReference type="PROSITE" id="PS50928"/>
    </source>
</evidence>
<proteinExistence type="inferred from homology"/>
<comment type="similarity">
    <text evidence="7">Belongs to the binding-protein-dependent transport system permease family.</text>
</comment>
<dbReference type="PANTHER" id="PTHR30043">
    <property type="entry name" value="PHOSPHONATES TRANSPORT SYSTEM PERMEASE PROTEIN"/>
    <property type="match status" value="1"/>
</dbReference>
<dbReference type="OrthoDB" id="9808005at2"/>
<dbReference type="Pfam" id="PF00528">
    <property type="entry name" value="BPD_transp_1"/>
    <property type="match status" value="1"/>
</dbReference>
<feature type="transmembrane region" description="Helical" evidence="7">
    <location>
        <begin position="28"/>
        <end position="47"/>
    </location>
</feature>
<gene>
    <name evidence="9" type="primary">phnE</name>
    <name evidence="9" type="ORF">AHA02nite_14420</name>
</gene>
<keyword evidence="2 7" id="KW-0813">Transport</keyword>
<accession>A0A511W3J3</accession>
<evidence type="ECO:0000313" key="10">
    <source>
        <dbReference type="Proteomes" id="UP000321440"/>
    </source>
</evidence>
<evidence type="ECO:0000256" key="5">
    <source>
        <dbReference type="ARBA" id="ARBA00022989"/>
    </source>
</evidence>
<dbReference type="SUPFAM" id="SSF161098">
    <property type="entry name" value="MetI-like"/>
    <property type="match status" value="1"/>
</dbReference>
<comment type="caution">
    <text evidence="9">The sequence shown here is derived from an EMBL/GenBank/DDBJ whole genome shotgun (WGS) entry which is preliminary data.</text>
</comment>
<evidence type="ECO:0000256" key="3">
    <source>
        <dbReference type="ARBA" id="ARBA00022475"/>
    </source>
</evidence>
<dbReference type="GO" id="GO:0015416">
    <property type="term" value="F:ABC-type phosphonate transporter activity"/>
    <property type="evidence" value="ECO:0007669"/>
    <property type="project" value="InterPro"/>
</dbReference>
<name>A0A511W3J3_9BACI</name>
<dbReference type="CDD" id="cd06261">
    <property type="entry name" value="TM_PBP2"/>
    <property type="match status" value="1"/>
</dbReference>
<dbReference type="PROSITE" id="PS50928">
    <property type="entry name" value="ABC_TM1"/>
    <property type="match status" value="1"/>
</dbReference>
<keyword evidence="3" id="KW-1003">Cell membrane</keyword>
<dbReference type="EMBL" id="BJYA01000009">
    <property type="protein sequence ID" value="GEN45666.1"/>
    <property type="molecule type" value="Genomic_DNA"/>
</dbReference>
<dbReference type="InterPro" id="IPR035906">
    <property type="entry name" value="MetI-like_sf"/>
</dbReference>
<evidence type="ECO:0000256" key="4">
    <source>
        <dbReference type="ARBA" id="ARBA00022692"/>
    </source>
</evidence>
<keyword evidence="4 7" id="KW-0812">Transmembrane</keyword>
<evidence type="ECO:0000313" key="9">
    <source>
        <dbReference type="EMBL" id="GEN45666.1"/>
    </source>
</evidence>
<dbReference type="Gene3D" id="1.10.3720.10">
    <property type="entry name" value="MetI-like"/>
    <property type="match status" value="1"/>
</dbReference>
<keyword evidence="10" id="KW-1185">Reference proteome</keyword>
<protein>
    <submittedName>
        <fullName evidence="9">Phosphonate ABC transporter permease</fullName>
    </submittedName>
</protein>
<dbReference type="InterPro" id="IPR000515">
    <property type="entry name" value="MetI-like"/>
</dbReference>
<keyword evidence="5 7" id="KW-1133">Transmembrane helix</keyword>
<feature type="transmembrane region" description="Helical" evidence="7">
    <location>
        <begin position="137"/>
        <end position="163"/>
    </location>
</feature>
<dbReference type="PANTHER" id="PTHR30043:SF1">
    <property type="entry name" value="ABC TRANSPORT SYSTEM PERMEASE PROTEIN P69"/>
    <property type="match status" value="1"/>
</dbReference>
<reference evidence="9 10" key="1">
    <citation type="submission" date="2019-07" db="EMBL/GenBank/DDBJ databases">
        <title>Whole genome shotgun sequence of Alkalibacillus haloalkaliphilus NBRC 103110.</title>
        <authorList>
            <person name="Hosoyama A."/>
            <person name="Uohara A."/>
            <person name="Ohji S."/>
            <person name="Ichikawa N."/>
        </authorList>
    </citation>
    <scope>NUCLEOTIDE SEQUENCE [LARGE SCALE GENOMIC DNA]</scope>
    <source>
        <strain evidence="9 10">NBRC 103110</strain>
    </source>
</reference>
<keyword evidence="6 7" id="KW-0472">Membrane</keyword>
<dbReference type="NCBIfam" id="TIGR01097">
    <property type="entry name" value="PhnE"/>
    <property type="match status" value="1"/>
</dbReference>
<evidence type="ECO:0000256" key="2">
    <source>
        <dbReference type="ARBA" id="ARBA00022448"/>
    </source>
</evidence>